<accession>A0ABU0S5B1</accession>
<organism evidence="2 3">
    <name type="scientific">Phyllobacterium ifriqiyense</name>
    <dbReference type="NCBI Taxonomy" id="314238"/>
    <lineage>
        <taxon>Bacteria</taxon>
        <taxon>Pseudomonadati</taxon>
        <taxon>Pseudomonadota</taxon>
        <taxon>Alphaproteobacteria</taxon>
        <taxon>Hyphomicrobiales</taxon>
        <taxon>Phyllobacteriaceae</taxon>
        <taxon>Phyllobacterium</taxon>
    </lineage>
</organism>
<dbReference type="Proteomes" id="UP001237780">
    <property type="component" value="Unassembled WGS sequence"/>
</dbReference>
<reference evidence="2 3" key="1">
    <citation type="submission" date="2023-07" db="EMBL/GenBank/DDBJ databases">
        <title>Comparative genomics of wheat-associated soil bacteria to identify genetic determinants of phenazine resistance.</title>
        <authorList>
            <person name="Mouncey N."/>
        </authorList>
    </citation>
    <scope>NUCLEOTIDE SEQUENCE [LARGE SCALE GENOMIC DNA]</scope>
    <source>
        <strain evidence="2 3">W4I11</strain>
    </source>
</reference>
<evidence type="ECO:0000313" key="2">
    <source>
        <dbReference type="EMBL" id="MDQ0995943.1"/>
    </source>
</evidence>
<name>A0ABU0S5B1_9HYPH</name>
<comment type="caution">
    <text evidence="2">The sequence shown here is derived from an EMBL/GenBank/DDBJ whole genome shotgun (WGS) entry which is preliminary data.</text>
</comment>
<evidence type="ECO:0000256" key="1">
    <source>
        <dbReference type="SAM" id="MobiDB-lite"/>
    </source>
</evidence>
<evidence type="ECO:0000313" key="3">
    <source>
        <dbReference type="Proteomes" id="UP001237780"/>
    </source>
</evidence>
<gene>
    <name evidence="2" type="ORF">QFZ34_001120</name>
</gene>
<keyword evidence="3" id="KW-1185">Reference proteome</keyword>
<feature type="region of interest" description="Disordered" evidence="1">
    <location>
        <begin position="1"/>
        <end position="28"/>
    </location>
</feature>
<protein>
    <submittedName>
        <fullName evidence="2">Uncharacterized protein</fullName>
    </submittedName>
</protein>
<dbReference type="EMBL" id="JAUSZT010000002">
    <property type="protein sequence ID" value="MDQ0995943.1"/>
    <property type="molecule type" value="Genomic_DNA"/>
</dbReference>
<sequence length="71" mass="7754">MADDSQPTDYNSLTPSAPSAPPPLPTHLQNLTERARDYVEARAPPILARFMRPTGNTSRLVPAFEPASPPR</sequence>
<feature type="compositionally biased region" description="Polar residues" evidence="1">
    <location>
        <begin position="1"/>
        <end position="12"/>
    </location>
</feature>
<proteinExistence type="predicted"/>
<feature type="region of interest" description="Disordered" evidence="1">
    <location>
        <begin position="50"/>
        <end position="71"/>
    </location>
</feature>